<dbReference type="Proteomes" id="UP000541352">
    <property type="component" value="Unassembled WGS sequence"/>
</dbReference>
<dbReference type="EMBL" id="JACIBY010000004">
    <property type="protein sequence ID" value="MBB3838309.1"/>
    <property type="molecule type" value="Genomic_DNA"/>
</dbReference>
<gene>
    <name evidence="4" type="ORF">FHS57_002314</name>
</gene>
<sequence>MLFLYKPYLRLRIHACLVARRSSRNLSIGWMLSVLISSLPFFATAQNPLSSVGKFNIFTQGNATLTTNESEGPVAIGGNLTVGGNYQITTVNVGDLKVGNIPIGLVVGGGVTLTSGQLQMNTQGYVKIGNCTGLTVWYKDNNDAFSPIRITKNTEGYASPSSWIQINTQADGWAGYAQPNQVSSTNNPVCETTSINFASAFTTLKANSSSLAQCQGTNVVTENANGDVLTSISGQNLYLDLPASPIAGKPRIWNVSGADLNAINELNLRFTPTASEPLVINVSTGTSFTWNVKNQNVGAAMKYIIWNFPSATTLNIEGNATIEGSILAPNAAVVKTANQSNIQGQLVGQSFVHSGGEMHHYPFEGNVDCGVVTCVKPNAGKDTTICVTSIQLKTPASDEVWAFLSSNNNTAATIFTTGLATGLTVSGQYRFVLRRQSDANCSDTIVVTKSSFLLPTITDKSICPGENLTFGYQGLSNVSYLWSTGATSATITVSPTQTTDYRVAVTSSSTGCVFRDTIQVAVSPKPNAGQDITVCETTAKVVAAGTGETWSFLSFNDPNNSSNTDVATIDAQGNIASLDKRGFYRFVLTNSSGCTDTIRVQKTTVVVPEIQLNPICPGTQLTFGYTDSTNFSYAWNTGVTTARITVQPLVTTDYYVTVTSLQTQCTGKDTITVTVLPAPKLTLVSSVCSSDTSKYTTTVTVDNGAVVTSNAGFVSGSGTTFTVTVGSDTTQYTITATLNGCRTRLTVNKPICSANCPPIAAPVASSVAICVGTTATLTASNCATGTVPKWYDSAALTTEVGSGVSFTTPVLTQARNYYVACVSSTASTCKSTGVQVGVTMKPYPTFSGVIANCAAGNSIYSITITSTGTVTVSSPSGTTITGTGTYTISNVTAGQNLVLTSTLNGCTKDTTIIAPNCACIPTTPTALAANVGICEGVAIPTPTFTALVGANTTVDWYSAATGGTLLASNTLTFSVTAVGTYYMQAKSTASGCNNEVNGVRIPVTLAISPKPTFTVQAKNPICQGGTALNNGSVALTSATVGQFFAFNTTGAGTLPTAASEGTEISSLPTTIAQNIANTTASTTYYVRVFSNEGCYKDTSVVVNPTPCVGNCPTITAVDATDTLCSGYYGEGITVQVSDTSKVVRFVYFASQQTGTSMYSGGTLIQEVKPQGSLVSAPNGLPGLQLPANNGTAPIKYYVYAILSTPPTNVPNCLPFAEKVYTILPLPKFELDSIPACTGDTTYTVTLKIPSQGTYTVTVATGVASIGNGPIPVGITQTLTGVAGGGQMTSLQLKTTGGNIIFVQDANGCAAAAVAPSPSFKPCEGAYDLALSKSIDKKVARIGDNLTYTIKVWNEGQSTATNVSVKDSLNAGVEYVTYASATGNYDFNSKTWTIGSIAPGDTAVLLLVVKVVAQGVWFNTAEICTMTEKDKDSTPCNGNTEEDDIDSECFTVPLEVCLGDAIQASIPEKYKNVQWFKDGGQTPVATGNAILITEPGTYTFTASSNACPADGCCPIIVEASNNCCPADLCVPFTIKQTKKGGVPIKK</sequence>
<dbReference type="Gene3D" id="2.60.40.1170">
    <property type="entry name" value="Mu homology domain, subdomain B"/>
    <property type="match status" value="1"/>
</dbReference>
<protein>
    <submittedName>
        <fullName evidence="4">Choice-of-anchor A domain-containing protein/uncharacterized repeat protein (TIGR01451 family)</fullName>
    </submittedName>
</protein>
<accession>A0A7W5ZM66</accession>
<feature type="domain" description="Ig-like" evidence="2">
    <location>
        <begin position="921"/>
        <end position="1009"/>
    </location>
</feature>
<dbReference type="InterPro" id="IPR044023">
    <property type="entry name" value="Ig_7"/>
</dbReference>
<keyword evidence="5" id="KW-1185">Reference proteome</keyword>
<organism evidence="4 5">
    <name type="scientific">Runella defluvii</name>
    <dbReference type="NCBI Taxonomy" id="370973"/>
    <lineage>
        <taxon>Bacteria</taxon>
        <taxon>Pseudomonadati</taxon>
        <taxon>Bacteroidota</taxon>
        <taxon>Cytophagia</taxon>
        <taxon>Cytophagales</taxon>
        <taxon>Spirosomataceae</taxon>
        <taxon>Runella</taxon>
    </lineage>
</organism>
<feature type="domain" description="Choice-of-anchor A" evidence="3">
    <location>
        <begin position="48"/>
        <end position="360"/>
    </location>
</feature>
<evidence type="ECO:0000259" key="3">
    <source>
        <dbReference type="Pfam" id="PF20597"/>
    </source>
</evidence>
<dbReference type="NCBIfam" id="TIGR04215">
    <property type="entry name" value="choice_anch_A"/>
    <property type="match status" value="1"/>
</dbReference>
<dbReference type="InterPro" id="IPR026588">
    <property type="entry name" value="Choice_anch_A"/>
</dbReference>
<feature type="domain" description="DUF11" evidence="1">
    <location>
        <begin position="1327"/>
        <end position="1436"/>
    </location>
</feature>
<dbReference type="InterPro" id="IPR001434">
    <property type="entry name" value="OmcB-like_DUF11"/>
</dbReference>
<evidence type="ECO:0000259" key="2">
    <source>
        <dbReference type="Pfam" id="PF19081"/>
    </source>
</evidence>
<dbReference type="InterPro" id="IPR047589">
    <property type="entry name" value="DUF11_rpt"/>
</dbReference>
<name>A0A7W5ZM66_9BACT</name>
<proteinExistence type="predicted"/>
<dbReference type="RefSeq" id="WP_183973623.1">
    <property type="nucleotide sequence ID" value="NZ_JACIBY010000004.1"/>
</dbReference>
<comment type="caution">
    <text evidence="4">The sequence shown here is derived from an EMBL/GenBank/DDBJ whole genome shotgun (WGS) entry which is preliminary data.</text>
</comment>
<reference evidence="4 5" key="1">
    <citation type="submission" date="2020-08" db="EMBL/GenBank/DDBJ databases">
        <title>Genomic Encyclopedia of Type Strains, Phase IV (KMG-IV): sequencing the most valuable type-strain genomes for metagenomic binning, comparative biology and taxonomic classification.</title>
        <authorList>
            <person name="Goeker M."/>
        </authorList>
    </citation>
    <scope>NUCLEOTIDE SEQUENCE [LARGE SCALE GENOMIC DNA]</scope>
    <source>
        <strain evidence="4 5">DSM 17976</strain>
    </source>
</reference>
<dbReference type="Pfam" id="PF20597">
    <property type="entry name" value="pAdhesive_15"/>
    <property type="match status" value="1"/>
</dbReference>
<feature type="domain" description="Ig-like" evidence="2">
    <location>
        <begin position="761"/>
        <end position="842"/>
    </location>
</feature>
<evidence type="ECO:0000259" key="1">
    <source>
        <dbReference type="Pfam" id="PF01345"/>
    </source>
</evidence>
<dbReference type="NCBIfam" id="TIGR01451">
    <property type="entry name" value="B_ant_repeat"/>
    <property type="match status" value="1"/>
</dbReference>
<dbReference type="Pfam" id="PF19081">
    <property type="entry name" value="Ig_7"/>
    <property type="match status" value="2"/>
</dbReference>
<evidence type="ECO:0000313" key="5">
    <source>
        <dbReference type="Proteomes" id="UP000541352"/>
    </source>
</evidence>
<dbReference type="Pfam" id="PF01345">
    <property type="entry name" value="DUF11"/>
    <property type="match status" value="1"/>
</dbReference>
<evidence type="ECO:0000313" key="4">
    <source>
        <dbReference type="EMBL" id="MBB3838309.1"/>
    </source>
</evidence>